<dbReference type="Proteomes" id="UP000886602">
    <property type="component" value="Unassembled WGS sequence"/>
</dbReference>
<evidence type="ECO:0000313" key="1">
    <source>
        <dbReference type="EMBL" id="MBK7424860.1"/>
    </source>
</evidence>
<gene>
    <name evidence="1" type="ORF">IPJ48_18260</name>
</gene>
<proteinExistence type="predicted"/>
<feature type="non-terminal residue" evidence="1">
    <location>
        <position position="1"/>
    </location>
</feature>
<dbReference type="AlphaFoldDB" id="A0A9D7FGQ8"/>
<accession>A0A9D7FGQ8</accession>
<dbReference type="EMBL" id="JADJNC010000056">
    <property type="protein sequence ID" value="MBK7424860.1"/>
    <property type="molecule type" value="Genomic_DNA"/>
</dbReference>
<organism evidence="1 2">
    <name type="scientific">Candidatus Propionivibrio dominans</name>
    <dbReference type="NCBI Taxonomy" id="2954373"/>
    <lineage>
        <taxon>Bacteria</taxon>
        <taxon>Pseudomonadati</taxon>
        <taxon>Pseudomonadota</taxon>
        <taxon>Betaproteobacteria</taxon>
        <taxon>Rhodocyclales</taxon>
        <taxon>Rhodocyclaceae</taxon>
        <taxon>Propionivibrio</taxon>
    </lineage>
</organism>
<sequence>RAHTIRIEVIRAEFDKAVRENKLSDFSRAFLNQWKPKPREGEETALGNWAACERILREMPDLRTLGAAISKDRDSASVGGCGFLDDELPLVSLVERRNGVDWVAPFVADLSRSLDIAVAVDIGGPSGESLADAVESLGGRVVRYRLPEYVEACSEIFDRVASKRLAHPGDADLNASVIGARWRSVGDGRRVFGRKVSEADVAPLESITLALHAALEARVEPSAYFL</sequence>
<reference evidence="1" key="1">
    <citation type="submission" date="2020-10" db="EMBL/GenBank/DDBJ databases">
        <title>Connecting structure to function with the recovery of over 1000 high-quality activated sludge metagenome-assembled genomes encoding full-length rRNA genes using long-read sequencing.</title>
        <authorList>
            <person name="Singleton C.M."/>
            <person name="Petriglieri F."/>
            <person name="Kristensen J.M."/>
            <person name="Kirkegaard R.H."/>
            <person name="Michaelsen T.Y."/>
            <person name="Andersen M.H."/>
            <person name="Karst S.M."/>
            <person name="Dueholm M.S."/>
            <person name="Nielsen P.H."/>
            <person name="Albertsen M."/>
        </authorList>
    </citation>
    <scope>NUCLEOTIDE SEQUENCE</scope>
    <source>
        <strain evidence="1">EsbW_18-Q3-R4-48_MAXAC.044</strain>
    </source>
</reference>
<evidence type="ECO:0000313" key="2">
    <source>
        <dbReference type="Proteomes" id="UP000886602"/>
    </source>
</evidence>
<comment type="caution">
    <text evidence="1">The sequence shown here is derived from an EMBL/GenBank/DDBJ whole genome shotgun (WGS) entry which is preliminary data.</text>
</comment>
<protein>
    <submittedName>
        <fullName evidence="1">Uncharacterized protein</fullName>
    </submittedName>
</protein>
<name>A0A9D7FGQ8_9RHOO</name>